<dbReference type="InterPro" id="IPR032816">
    <property type="entry name" value="VTT_dom"/>
</dbReference>
<feature type="transmembrane region" description="Helical" evidence="6">
    <location>
        <begin position="12"/>
        <end position="36"/>
    </location>
</feature>
<dbReference type="InterPro" id="IPR051311">
    <property type="entry name" value="DedA_domain"/>
</dbReference>
<evidence type="ECO:0000313" key="10">
    <source>
        <dbReference type="Proteomes" id="UP000449678"/>
    </source>
</evidence>
<dbReference type="RefSeq" id="WP_160990980.1">
    <property type="nucleotide sequence ID" value="NZ_WWCP01000008.1"/>
</dbReference>
<evidence type="ECO:0000259" key="7">
    <source>
        <dbReference type="PROSITE" id="PS50206"/>
    </source>
</evidence>
<feature type="domain" description="Rhodanese" evidence="7">
    <location>
        <begin position="217"/>
        <end position="308"/>
    </location>
</feature>
<organism evidence="9 11">
    <name type="scientific">Duganella lactea</name>
    <dbReference type="NCBI Taxonomy" id="2692173"/>
    <lineage>
        <taxon>Bacteria</taxon>
        <taxon>Pseudomonadati</taxon>
        <taxon>Pseudomonadota</taxon>
        <taxon>Betaproteobacteria</taxon>
        <taxon>Burkholderiales</taxon>
        <taxon>Oxalobacteraceae</taxon>
        <taxon>Telluria group</taxon>
        <taxon>Duganella</taxon>
    </lineage>
</organism>
<evidence type="ECO:0000256" key="1">
    <source>
        <dbReference type="ARBA" id="ARBA00004651"/>
    </source>
</evidence>
<evidence type="ECO:0000256" key="3">
    <source>
        <dbReference type="ARBA" id="ARBA00022692"/>
    </source>
</evidence>
<dbReference type="Pfam" id="PF09335">
    <property type="entry name" value="VTT_dom"/>
    <property type="match status" value="1"/>
</dbReference>
<protein>
    <submittedName>
        <fullName evidence="9">Sulfurtransferase</fullName>
    </submittedName>
</protein>
<evidence type="ECO:0000313" key="9">
    <source>
        <dbReference type="EMBL" id="MYM82194.1"/>
    </source>
</evidence>
<sequence length="316" mass="34278">MANLILLLQEYGVLIVFGIVLIEQLGMPIPAFPLLIVAGAMSVDGDTHWSAVLAVAMLACLISDTFWYRAGRFYGKRILKLLCKISLSPDYCVSQTEDNFKRWGPKAMIVAKFIPGFNVIAPPLAGAMGTRPGTFLCFSVMGSTLWAGTGIGIGAFFHTSVDQLLDILSTMGTTALIVLAVLLSLFVAFKYVERKRFRQSVDVERITIDDFKQMMEQGHEPILVDARSATAQMLDPAVPGAVLFNGGDLNAQIVGLDKGRHIIVYCSCPNDVTAAHVAKSLIGQGYHLARPLHGGLEAWNAAFRRESQSENNTASA</sequence>
<feature type="transmembrane region" description="Helical" evidence="6">
    <location>
        <begin position="135"/>
        <end position="157"/>
    </location>
</feature>
<feature type="transmembrane region" description="Helical" evidence="6">
    <location>
        <begin position="169"/>
        <end position="189"/>
    </location>
</feature>
<comment type="caution">
    <text evidence="9">The sequence shown here is derived from an EMBL/GenBank/DDBJ whole genome shotgun (WGS) entry which is preliminary data.</text>
</comment>
<dbReference type="Gene3D" id="3.40.250.10">
    <property type="entry name" value="Rhodanese-like domain"/>
    <property type="match status" value="1"/>
</dbReference>
<dbReference type="InterPro" id="IPR001763">
    <property type="entry name" value="Rhodanese-like_dom"/>
</dbReference>
<keyword evidence="9" id="KW-0808">Transferase</keyword>
<dbReference type="EMBL" id="WWCP01000008">
    <property type="protein sequence ID" value="MYM82194.1"/>
    <property type="molecule type" value="Genomic_DNA"/>
</dbReference>
<keyword evidence="10" id="KW-1185">Reference proteome</keyword>
<keyword evidence="5 6" id="KW-0472">Membrane</keyword>
<proteinExistence type="predicted"/>
<dbReference type="PROSITE" id="PS50206">
    <property type="entry name" value="RHODANESE_3"/>
    <property type="match status" value="1"/>
</dbReference>
<dbReference type="InterPro" id="IPR036873">
    <property type="entry name" value="Rhodanese-like_dom_sf"/>
</dbReference>
<evidence type="ECO:0000313" key="11">
    <source>
        <dbReference type="Proteomes" id="UP000474565"/>
    </source>
</evidence>
<dbReference type="EMBL" id="WWCO01000009">
    <property type="protein sequence ID" value="MYM35598.1"/>
    <property type="molecule type" value="Genomic_DNA"/>
</dbReference>
<name>A0A6L8MI63_9BURK</name>
<evidence type="ECO:0000256" key="2">
    <source>
        <dbReference type="ARBA" id="ARBA00022475"/>
    </source>
</evidence>
<dbReference type="GO" id="GO:0016740">
    <property type="term" value="F:transferase activity"/>
    <property type="evidence" value="ECO:0007669"/>
    <property type="project" value="UniProtKB-KW"/>
</dbReference>
<evidence type="ECO:0000313" key="8">
    <source>
        <dbReference type="EMBL" id="MYM35598.1"/>
    </source>
</evidence>
<reference evidence="10 11" key="1">
    <citation type="submission" date="2019-12" db="EMBL/GenBank/DDBJ databases">
        <title>Novel species isolated from a subtropical stream in China.</title>
        <authorList>
            <person name="Lu H."/>
        </authorList>
    </citation>
    <scope>NUCLEOTIDE SEQUENCE [LARGE SCALE GENOMIC DNA]</scope>
    <source>
        <strain evidence="9 11">FT50W</strain>
        <strain evidence="8 10">FT94W</strain>
    </source>
</reference>
<dbReference type="AlphaFoldDB" id="A0A6L8MI63"/>
<evidence type="ECO:0000256" key="4">
    <source>
        <dbReference type="ARBA" id="ARBA00022989"/>
    </source>
</evidence>
<evidence type="ECO:0000256" key="5">
    <source>
        <dbReference type="ARBA" id="ARBA00023136"/>
    </source>
</evidence>
<dbReference type="PANTHER" id="PTHR42709">
    <property type="entry name" value="ALKALINE PHOSPHATASE LIKE PROTEIN"/>
    <property type="match status" value="1"/>
</dbReference>
<keyword evidence="2" id="KW-1003">Cell membrane</keyword>
<gene>
    <name evidence="8" type="ORF">GTP38_14780</name>
    <name evidence="9" type="ORF">GTP44_09545</name>
</gene>
<accession>A0A6L8MI63</accession>
<keyword evidence="4 6" id="KW-1133">Transmembrane helix</keyword>
<dbReference type="SUPFAM" id="SSF52821">
    <property type="entry name" value="Rhodanese/Cell cycle control phosphatase"/>
    <property type="match status" value="1"/>
</dbReference>
<evidence type="ECO:0000256" key="6">
    <source>
        <dbReference type="SAM" id="Phobius"/>
    </source>
</evidence>
<dbReference type="GO" id="GO:0005886">
    <property type="term" value="C:plasma membrane"/>
    <property type="evidence" value="ECO:0007669"/>
    <property type="project" value="UniProtKB-SubCell"/>
</dbReference>
<dbReference type="PANTHER" id="PTHR42709:SF6">
    <property type="entry name" value="UNDECAPRENYL PHOSPHATE TRANSPORTER A"/>
    <property type="match status" value="1"/>
</dbReference>
<dbReference type="SMART" id="SM00450">
    <property type="entry name" value="RHOD"/>
    <property type="match status" value="1"/>
</dbReference>
<keyword evidence="3 6" id="KW-0812">Transmembrane</keyword>
<dbReference type="Pfam" id="PF00581">
    <property type="entry name" value="Rhodanese"/>
    <property type="match status" value="1"/>
</dbReference>
<dbReference type="Proteomes" id="UP000474565">
    <property type="component" value="Unassembled WGS sequence"/>
</dbReference>
<comment type="subcellular location">
    <subcellularLocation>
        <location evidence="1">Cell membrane</location>
        <topology evidence="1">Multi-pass membrane protein</topology>
    </subcellularLocation>
</comment>
<dbReference type="Proteomes" id="UP000449678">
    <property type="component" value="Unassembled WGS sequence"/>
</dbReference>
<feature type="transmembrane region" description="Helical" evidence="6">
    <location>
        <begin position="48"/>
        <end position="68"/>
    </location>
</feature>